<evidence type="ECO:0000313" key="2">
    <source>
        <dbReference type="Proteomes" id="UP001201812"/>
    </source>
</evidence>
<keyword evidence="2" id="KW-1185">Reference proteome</keyword>
<sequence length="110" mass="11207">MPEGGAVIGINNGLNVLGYGSNSGMEINVDKNGTFTTKSKGGVLVNGTEYGTDSTYGVEKGKGVVAGTNLNMGNNQTIRGGLGNEGNFIGDLINFLKTTAKPKANRAGNP</sequence>
<gene>
    <name evidence="1" type="ORF">DdX_09632</name>
</gene>
<comment type="caution">
    <text evidence="1">The sequence shown here is derived from an EMBL/GenBank/DDBJ whole genome shotgun (WGS) entry which is preliminary data.</text>
</comment>
<dbReference type="Proteomes" id="UP001201812">
    <property type="component" value="Unassembled WGS sequence"/>
</dbReference>
<name>A0AAD4R6E8_9BILA</name>
<protein>
    <submittedName>
        <fullName evidence="1">Uncharacterized protein</fullName>
    </submittedName>
</protein>
<proteinExistence type="predicted"/>
<dbReference type="EMBL" id="JAKKPZ010000018">
    <property type="protein sequence ID" value="KAI1712540.1"/>
    <property type="molecule type" value="Genomic_DNA"/>
</dbReference>
<accession>A0AAD4R6E8</accession>
<dbReference type="AlphaFoldDB" id="A0AAD4R6E8"/>
<evidence type="ECO:0000313" key="1">
    <source>
        <dbReference type="EMBL" id="KAI1712540.1"/>
    </source>
</evidence>
<organism evidence="1 2">
    <name type="scientific">Ditylenchus destructor</name>
    <dbReference type="NCBI Taxonomy" id="166010"/>
    <lineage>
        <taxon>Eukaryota</taxon>
        <taxon>Metazoa</taxon>
        <taxon>Ecdysozoa</taxon>
        <taxon>Nematoda</taxon>
        <taxon>Chromadorea</taxon>
        <taxon>Rhabditida</taxon>
        <taxon>Tylenchina</taxon>
        <taxon>Tylenchomorpha</taxon>
        <taxon>Sphaerularioidea</taxon>
        <taxon>Anguinidae</taxon>
        <taxon>Anguininae</taxon>
        <taxon>Ditylenchus</taxon>
    </lineage>
</organism>
<reference evidence="1" key="1">
    <citation type="submission" date="2022-01" db="EMBL/GenBank/DDBJ databases">
        <title>Genome Sequence Resource for Two Populations of Ditylenchus destructor, the Migratory Endoparasitic Phytonematode.</title>
        <authorList>
            <person name="Zhang H."/>
            <person name="Lin R."/>
            <person name="Xie B."/>
        </authorList>
    </citation>
    <scope>NUCLEOTIDE SEQUENCE</scope>
    <source>
        <strain evidence="1">BazhouSP</strain>
    </source>
</reference>